<evidence type="ECO:0000256" key="1">
    <source>
        <dbReference type="ARBA" id="ARBA00023015"/>
    </source>
</evidence>
<evidence type="ECO:0000313" key="5">
    <source>
        <dbReference type="EMBL" id="SHL90073.1"/>
    </source>
</evidence>
<dbReference type="Gene3D" id="3.30.70.920">
    <property type="match status" value="1"/>
</dbReference>
<dbReference type="SMART" id="SM00344">
    <property type="entry name" value="HTH_ASNC"/>
    <property type="match status" value="1"/>
</dbReference>
<keyword evidence="2" id="KW-0238">DNA-binding</keyword>
<proteinExistence type="predicted"/>
<dbReference type="Proteomes" id="UP000322545">
    <property type="component" value="Unassembled WGS sequence"/>
</dbReference>
<dbReference type="InterPro" id="IPR011991">
    <property type="entry name" value="ArsR-like_HTH"/>
</dbReference>
<dbReference type="CDD" id="cd00090">
    <property type="entry name" value="HTH_ARSR"/>
    <property type="match status" value="1"/>
</dbReference>
<dbReference type="GO" id="GO:0006355">
    <property type="term" value="P:regulation of DNA-templated transcription"/>
    <property type="evidence" value="ECO:0007669"/>
    <property type="project" value="UniProtKB-ARBA"/>
</dbReference>
<dbReference type="InterPro" id="IPR011008">
    <property type="entry name" value="Dimeric_a/b-barrel"/>
</dbReference>
<organism evidence="5 6">
    <name type="scientific">Roseovarius litoreus</name>
    <dbReference type="NCBI Taxonomy" id="1155722"/>
    <lineage>
        <taxon>Bacteria</taxon>
        <taxon>Pseudomonadati</taxon>
        <taxon>Pseudomonadota</taxon>
        <taxon>Alphaproteobacteria</taxon>
        <taxon>Rhodobacterales</taxon>
        <taxon>Roseobacteraceae</taxon>
        <taxon>Roseovarius</taxon>
    </lineage>
</organism>
<dbReference type="PANTHER" id="PTHR30154:SF34">
    <property type="entry name" value="TRANSCRIPTIONAL REGULATOR AZLB"/>
    <property type="match status" value="1"/>
</dbReference>
<dbReference type="SUPFAM" id="SSF54909">
    <property type="entry name" value="Dimeric alpha+beta barrel"/>
    <property type="match status" value="1"/>
</dbReference>
<dbReference type="AlphaFoldDB" id="A0A1M7EEB3"/>
<dbReference type="EMBL" id="FRCB01000003">
    <property type="protein sequence ID" value="SHL90073.1"/>
    <property type="molecule type" value="Genomic_DNA"/>
</dbReference>
<dbReference type="GO" id="GO:0043200">
    <property type="term" value="P:response to amino acid"/>
    <property type="evidence" value="ECO:0007669"/>
    <property type="project" value="TreeGrafter"/>
</dbReference>
<evidence type="ECO:0000256" key="3">
    <source>
        <dbReference type="ARBA" id="ARBA00023163"/>
    </source>
</evidence>
<dbReference type="PRINTS" id="PR00033">
    <property type="entry name" value="HTHASNC"/>
</dbReference>
<dbReference type="InterPro" id="IPR019888">
    <property type="entry name" value="Tscrpt_reg_AsnC-like"/>
</dbReference>
<reference evidence="5 6" key="1">
    <citation type="submission" date="2016-11" db="EMBL/GenBank/DDBJ databases">
        <authorList>
            <person name="Varghese N."/>
            <person name="Submissions S."/>
        </authorList>
    </citation>
    <scope>NUCLEOTIDE SEQUENCE [LARGE SCALE GENOMIC DNA]</scope>
    <source>
        <strain evidence="5 6">DSM 28249</strain>
    </source>
</reference>
<evidence type="ECO:0000259" key="4">
    <source>
        <dbReference type="PROSITE" id="PS50956"/>
    </source>
</evidence>
<evidence type="ECO:0000256" key="2">
    <source>
        <dbReference type="ARBA" id="ARBA00023125"/>
    </source>
</evidence>
<dbReference type="Pfam" id="PF13412">
    <property type="entry name" value="HTH_24"/>
    <property type="match status" value="1"/>
</dbReference>
<dbReference type="PANTHER" id="PTHR30154">
    <property type="entry name" value="LEUCINE-RESPONSIVE REGULATORY PROTEIN"/>
    <property type="match status" value="1"/>
</dbReference>
<name>A0A1M7EEB3_9RHOB</name>
<dbReference type="GO" id="GO:0005829">
    <property type="term" value="C:cytosol"/>
    <property type="evidence" value="ECO:0007669"/>
    <property type="project" value="TreeGrafter"/>
</dbReference>
<accession>A0A1M7EEB3</accession>
<dbReference type="InterPro" id="IPR000485">
    <property type="entry name" value="AsnC-type_HTH_dom"/>
</dbReference>
<keyword evidence="1" id="KW-0805">Transcription regulation</keyword>
<dbReference type="PROSITE" id="PS50956">
    <property type="entry name" value="HTH_ASNC_2"/>
    <property type="match status" value="1"/>
</dbReference>
<sequence length="151" mass="17120">MLDDTDRRLLRHYQHDATLGPAELAELAGLTPATCARRLEKLYKSGIIRGNHAVIDWRALGYAVEVSLRITLDKTQPRAFDEFMEAARQVPDVVEIQTFLGRVDVRLSVIARNMAQYQQVYRSSILTLPHIADIEALMHVARIKSDEVLPL</sequence>
<dbReference type="InterPro" id="IPR036388">
    <property type="entry name" value="WH-like_DNA-bd_sf"/>
</dbReference>
<dbReference type="Gene3D" id="1.10.10.10">
    <property type="entry name" value="Winged helix-like DNA-binding domain superfamily/Winged helix DNA-binding domain"/>
    <property type="match status" value="1"/>
</dbReference>
<evidence type="ECO:0000313" key="6">
    <source>
        <dbReference type="Proteomes" id="UP000322545"/>
    </source>
</evidence>
<feature type="domain" description="HTH asnC-type" evidence="4">
    <location>
        <begin position="2"/>
        <end position="63"/>
    </location>
</feature>
<protein>
    <submittedName>
        <fullName evidence="5">Transcriptional regulator, AsnC family</fullName>
    </submittedName>
</protein>
<dbReference type="RefSeq" id="WP_149779104.1">
    <property type="nucleotide sequence ID" value="NZ_FRCB01000003.1"/>
</dbReference>
<keyword evidence="3" id="KW-0804">Transcription</keyword>
<dbReference type="InterPro" id="IPR036390">
    <property type="entry name" value="WH_DNA-bd_sf"/>
</dbReference>
<dbReference type="Pfam" id="PF01037">
    <property type="entry name" value="AsnC_trans_reg"/>
    <property type="match status" value="1"/>
</dbReference>
<keyword evidence="6" id="KW-1185">Reference proteome</keyword>
<dbReference type="InterPro" id="IPR019887">
    <property type="entry name" value="Tscrpt_reg_AsnC/Lrp_C"/>
</dbReference>
<dbReference type="GO" id="GO:0043565">
    <property type="term" value="F:sequence-specific DNA binding"/>
    <property type="evidence" value="ECO:0007669"/>
    <property type="project" value="InterPro"/>
</dbReference>
<gene>
    <name evidence="5" type="ORF">SAMN05443432_103325</name>
</gene>
<dbReference type="SUPFAM" id="SSF46785">
    <property type="entry name" value="Winged helix' DNA-binding domain"/>
    <property type="match status" value="1"/>
</dbReference>